<dbReference type="AlphaFoldDB" id="A0AAV9HG25"/>
<feature type="transmembrane region" description="Helical" evidence="1">
    <location>
        <begin position="401"/>
        <end position="419"/>
    </location>
</feature>
<reference evidence="2" key="1">
    <citation type="journal article" date="2023" name="Mol. Phylogenet. Evol.">
        <title>Genome-scale phylogeny and comparative genomics of the fungal order Sordariales.</title>
        <authorList>
            <person name="Hensen N."/>
            <person name="Bonometti L."/>
            <person name="Westerberg I."/>
            <person name="Brannstrom I.O."/>
            <person name="Guillou S."/>
            <person name="Cros-Aarteil S."/>
            <person name="Calhoun S."/>
            <person name="Haridas S."/>
            <person name="Kuo A."/>
            <person name="Mondo S."/>
            <person name="Pangilinan J."/>
            <person name="Riley R."/>
            <person name="LaButti K."/>
            <person name="Andreopoulos B."/>
            <person name="Lipzen A."/>
            <person name="Chen C."/>
            <person name="Yan M."/>
            <person name="Daum C."/>
            <person name="Ng V."/>
            <person name="Clum A."/>
            <person name="Steindorff A."/>
            <person name="Ohm R.A."/>
            <person name="Martin F."/>
            <person name="Silar P."/>
            <person name="Natvig D.O."/>
            <person name="Lalanne C."/>
            <person name="Gautier V."/>
            <person name="Ament-Velasquez S.L."/>
            <person name="Kruys A."/>
            <person name="Hutchinson M.I."/>
            <person name="Powell A.J."/>
            <person name="Barry K."/>
            <person name="Miller A.N."/>
            <person name="Grigoriev I.V."/>
            <person name="Debuchy R."/>
            <person name="Gladieux P."/>
            <person name="Hiltunen Thoren M."/>
            <person name="Johannesson H."/>
        </authorList>
    </citation>
    <scope>NUCLEOTIDE SEQUENCE</scope>
    <source>
        <strain evidence="2">PSN324</strain>
    </source>
</reference>
<sequence>MSPIIPEQQPLIALERAAILMSSLITTRRTNLWKVAVVLVSTFLVGLGFSINATPSQKVYESVLCCQRHYDDCSQRSFVHETLCEKDNEVQSELADITSGLAGFGGFGIMLVPLWMALLKSQNPILSLFLAQLSAVLGEVAKAAIAFKNGGVTLRLMWLISPLEAAGGITYTVLVGSLIREITPPHFISSVMFFRINLEAHLTAFLGDALIASVPNDLPPFSCVCLGLAFQISGVLSLLLLGQFSSSPAASESMTVPISQQNDLRLEPPRPSLAKSILQSLLSPLKTLFSVPCSTGLLCLTSLIYNPLLFASSTLGRQYLSSPGKPQFNLGMSEISKVYASARVGLLVVHVIFACSMLMLTCFPRSLGASRRSASDLAVTGLLLLVASTGNIVLARAGSKGVFGIGLVLTGLGATYTSMVESMLAIRSGGGGGGDDVAGEEETTKTVETRSLLFTNQVVEAVGRVLLVIWLFSRGIDREGDSWKGEEAFYAAAALALLAALAVAFAAWLGEPVTRAVSGDADSEPRGIEDSKGRDINKALGDGGLAAVNAATPLLSGVRRGQTDGHDRSEI</sequence>
<feature type="transmembrane region" description="Helical" evidence="1">
    <location>
        <begin position="285"/>
        <end position="305"/>
    </location>
</feature>
<evidence type="ECO:0000313" key="2">
    <source>
        <dbReference type="EMBL" id="KAK4459447.1"/>
    </source>
</evidence>
<organism evidence="2 3">
    <name type="scientific">Cladorrhinum samala</name>
    <dbReference type="NCBI Taxonomy" id="585594"/>
    <lineage>
        <taxon>Eukaryota</taxon>
        <taxon>Fungi</taxon>
        <taxon>Dikarya</taxon>
        <taxon>Ascomycota</taxon>
        <taxon>Pezizomycotina</taxon>
        <taxon>Sordariomycetes</taxon>
        <taxon>Sordariomycetidae</taxon>
        <taxon>Sordariales</taxon>
        <taxon>Podosporaceae</taxon>
        <taxon>Cladorrhinum</taxon>
    </lineage>
</organism>
<evidence type="ECO:0000256" key="1">
    <source>
        <dbReference type="SAM" id="Phobius"/>
    </source>
</evidence>
<feature type="transmembrane region" description="Helical" evidence="1">
    <location>
        <begin position="97"/>
        <end position="118"/>
    </location>
</feature>
<keyword evidence="1" id="KW-0472">Membrane</keyword>
<evidence type="ECO:0000313" key="3">
    <source>
        <dbReference type="Proteomes" id="UP001321749"/>
    </source>
</evidence>
<feature type="transmembrane region" description="Helical" evidence="1">
    <location>
        <begin position="218"/>
        <end position="241"/>
    </location>
</feature>
<feature type="transmembrane region" description="Helical" evidence="1">
    <location>
        <begin position="488"/>
        <end position="509"/>
    </location>
</feature>
<keyword evidence="3" id="KW-1185">Reference proteome</keyword>
<protein>
    <submittedName>
        <fullName evidence="2">Uncharacterized protein</fullName>
    </submittedName>
</protein>
<gene>
    <name evidence="2" type="ORF">QBC42DRAFT_311565</name>
</gene>
<reference evidence="2" key="2">
    <citation type="submission" date="2023-06" db="EMBL/GenBank/DDBJ databases">
        <authorList>
            <consortium name="Lawrence Berkeley National Laboratory"/>
            <person name="Mondo S.J."/>
            <person name="Hensen N."/>
            <person name="Bonometti L."/>
            <person name="Westerberg I."/>
            <person name="Brannstrom I.O."/>
            <person name="Guillou S."/>
            <person name="Cros-Aarteil S."/>
            <person name="Calhoun S."/>
            <person name="Haridas S."/>
            <person name="Kuo A."/>
            <person name="Pangilinan J."/>
            <person name="Riley R."/>
            <person name="Labutti K."/>
            <person name="Andreopoulos B."/>
            <person name="Lipzen A."/>
            <person name="Chen C."/>
            <person name="Yanf M."/>
            <person name="Daum C."/>
            <person name="Ng V."/>
            <person name="Clum A."/>
            <person name="Steindorff A."/>
            <person name="Ohm R."/>
            <person name="Martin F."/>
            <person name="Silar P."/>
            <person name="Natvig D."/>
            <person name="Lalanne C."/>
            <person name="Gautier V."/>
            <person name="Ament-Velasquez S.L."/>
            <person name="Kruys A."/>
            <person name="Hutchinson M.I."/>
            <person name="Powell A.J."/>
            <person name="Barry K."/>
            <person name="Miller A.N."/>
            <person name="Grigoriev I.V."/>
            <person name="Debuchy R."/>
            <person name="Gladieux P."/>
            <person name="Thoren M.H."/>
            <person name="Johannesson H."/>
        </authorList>
    </citation>
    <scope>NUCLEOTIDE SEQUENCE</scope>
    <source>
        <strain evidence="2">PSN324</strain>
    </source>
</reference>
<feature type="transmembrane region" description="Helical" evidence="1">
    <location>
        <begin position="125"/>
        <end position="145"/>
    </location>
</feature>
<dbReference type="EMBL" id="MU865036">
    <property type="protein sequence ID" value="KAK4459447.1"/>
    <property type="molecule type" value="Genomic_DNA"/>
</dbReference>
<feature type="transmembrane region" description="Helical" evidence="1">
    <location>
        <begin position="375"/>
        <end position="395"/>
    </location>
</feature>
<feature type="transmembrane region" description="Helical" evidence="1">
    <location>
        <begin position="31"/>
        <end position="51"/>
    </location>
</feature>
<dbReference type="Proteomes" id="UP001321749">
    <property type="component" value="Unassembled WGS sequence"/>
</dbReference>
<accession>A0AAV9HG25</accession>
<feature type="transmembrane region" description="Helical" evidence="1">
    <location>
        <begin position="157"/>
        <end position="179"/>
    </location>
</feature>
<keyword evidence="1" id="KW-1133">Transmembrane helix</keyword>
<keyword evidence="1" id="KW-0812">Transmembrane</keyword>
<name>A0AAV9HG25_9PEZI</name>
<feature type="transmembrane region" description="Helical" evidence="1">
    <location>
        <begin position="340"/>
        <end position="363"/>
    </location>
</feature>
<proteinExistence type="predicted"/>
<comment type="caution">
    <text evidence="2">The sequence shown here is derived from an EMBL/GenBank/DDBJ whole genome shotgun (WGS) entry which is preliminary data.</text>
</comment>